<dbReference type="InterPro" id="IPR003654">
    <property type="entry name" value="OAR_dom"/>
</dbReference>
<name>A0A9Q1BCK8_HOLLE</name>
<evidence type="ECO:0000256" key="9">
    <source>
        <dbReference type="RuleBase" id="RU000682"/>
    </source>
</evidence>
<evidence type="ECO:0000259" key="12">
    <source>
        <dbReference type="PROSITE" id="PS50803"/>
    </source>
</evidence>
<dbReference type="FunFam" id="1.10.10.60:FF:000679">
    <property type="entry name" value="Homeobox protein aristaless"/>
    <property type="match status" value="1"/>
</dbReference>
<dbReference type="Proteomes" id="UP001152320">
    <property type="component" value="Chromosome 20"/>
</dbReference>
<evidence type="ECO:0000313" key="14">
    <source>
        <dbReference type="Proteomes" id="UP001152320"/>
    </source>
</evidence>
<proteinExistence type="inferred from homology"/>
<sequence>MHCHRAKKDNAANNNDTKGSSDGSETHDGKKRRVRRQRTHFTSQQLQELEASFARNRYPDMATREEIAAWCNLSEPRVRIWFKNRRAKWRKRERTQLQEIKTGLGPQFNGLVPPIEDPFYTSYPYNNWPKPPTYPLTSSKSLAWSIPGASPAMCYNSSQPNMSTGFTPTSPSATPVNGMTSQPLGTLNQPSGPTTCHYGSPAPPPTAYVYREPTTTDSLASLRLKAKHHSETMVGFSYPTRESTSLSACQYGGQIPSYGGTT</sequence>
<dbReference type="PROSITE" id="PS00027">
    <property type="entry name" value="HOMEOBOX_1"/>
    <property type="match status" value="1"/>
</dbReference>
<reference evidence="13" key="1">
    <citation type="submission" date="2021-10" db="EMBL/GenBank/DDBJ databases">
        <title>Tropical sea cucumber genome reveals ecological adaptation and Cuvierian tubules defense mechanism.</title>
        <authorList>
            <person name="Chen T."/>
        </authorList>
    </citation>
    <scope>NUCLEOTIDE SEQUENCE</scope>
    <source>
        <strain evidence="13">Nanhai2018</strain>
        <tissue evidence="13">Muscle</tissue>
    </source>
</reference>
<feature type="domain" description="Homeobox" evidence="11">
    <location>
        <begin position="32"/>
        <end position="92"/>
    </location>
</feature>
<evidence type="ECO:0000313" key="13">
    <source>
        <dbReference type="EMBL" id="KAJ8022776.1"/>
    </source>
</evidence>
<keyword evidence="6 7" id="KW-0539">Nucleus</keyword>
<keyword evidence="14" id="KW-1185">Reference proteome</keyword>
<feature type="region of interest" description="Disordered" evidence="10">
    <location>
        <begin position="1"/>
        <end position="42"/>
    </location>
</feature>
<feature type="compositionally biased region" description="Basic residues" evidence="10">
    <location>
        <begin position="29"/>
        <end position="39"/>
    </location>
</feature>
<keyword evidence="4 7" id="KW-0238">DNA-binding</keyword>
<dbReference type="GO" id="GO:0000978">
    <property type="term" value="F:RNA polymerase II cis-regulatory region sequence-specific DNA binding"/>
    <property type="evidence" value="ECO:0007669"/>
    <property type="project" value="TreeGrafter"/>
</dbReference>
<evidence type="ECO:0000256" key="7">
    <source>
        <dbReference type="PIRNR" id="PIRNR000563"/>
    </source>
</evidence>
<feature type="domain" description="OAR" evidence="12">
    <location>
        <begin position="217"/>
        <end position="230"/>
    </location>
</feature>
<dbReference type="InterPro" id="IPR016233">
    <property type="entry name" value="Homeobox_Pitx/unc30"/>
</dbReference>
<organism evidence="13 14">
    <name type="scientific">Holothuria leucospilota</name>
    <name type="common">Black long sea cucumber</name>
    <name type="synonym">Mertensiothuria leucospilota</name>
    <dbReference type="NCBI Taxonomy" id="206669"/>
    <lineage>
        <taxon>Eukaryota</taxon>
        <taxon>Metazoa</taxon>
        <taxon>Echinodermata</taxon>
        <taxon>Eleutherozoa</taxon>
        <taxon>Echinozoa</taxon>
        <taxon>Holothuroidea</taxon>
        <taxon>Aspidochirotacea</taxon>
        <taxon>Aspidochirotida</taxon>
        <taxon>Holothuriidae</taxon>
        <taxon>Holothuria</taxon>
    </lineage>
</organism>
<dbReference type="InterPro" id="IPR009057">
    <property type="entry name" value="Homeodomain-like_sf"/>
</dbReference>
<dbReference type="AlphaFoldDB" id="A0A9Q1BCK8"/>
<evidence type="ECO:0000256" key="4">
    <source>
        <dbReference type="ARBA" id="ARBA00023125"/>
    </source>
</evidence>
<dbReference type="PANTHER" id="PTHR45882">
    <property type="entry name" value="PITUITARY HOMEOBOX HOMOLOG PTX1"/>
    <property type="match status" value="1"/>
</dbReference>
<feature type="DNA-binding region" description="Homeobox" evidence="8">
    <location>
        <begin position="34"/>
        <end position="93"/>
    </location>
</feature>
<dbReference type="GO" id="GO:0009653">
    <property type="term" value="P:anatomical structure morphogenesis"/>
    <property type="evidence" value="ECO:0007669"/>
    <property type="project" value="TreeGrafter"/>
</dbReference>
<keyword evidence="5 8" id="KW-0371">Homeobox</keyword>
<dbReference type="OrthoDB" id="6159439at2759"/>
<dbReference type="PROSITE" id="PS50803">
    <property type="entry name" value="OAR"/>
    <property type="match status" value="1"/>
</dbReference>
<dbReference type="EMBL" id="JAIZAY010000020">
    <property type="protein sequence ID" value="KAJ8022776.1"/>
    <property type="molecule type" value="Genomic_DNA"/>
</dbReference>
<comment type="similarity">
    <text evidence="2 7">Belongs to the paired homeobox family. Bicoid subfamily.</text>
</comment>
<dbReference type="Gene3D" id="1.10.10.60">
    <property type="entry name" value="Homeodomain-like"/>
    <property type="match status" value="1"/>
</dbReference>
<evidence type="ECO:0000256" key="10">
    <source>
        <dbReference type="SAM" id="MobiDB-lite"/>
    </source>
</evidence>
<dbReference type="SMART" id="SM00389">
    <property type="entry name" value="HOX"/>
    <property type="match status" value="1"/>
</dbReference>
<evidence type="ECO:0000256" key="5">
    <source>
        <dbReference type="ARBA" id="ARBA00023155"/>
    </source>
</evidence>
<dbReference type="Pfam" id="PF00046">
    <property type="entry name" value="Homeodomain"/>
    <property type="match status" value="1"/>
</dbReference>
<gene>
    <name evidence="13" type="ORF">HOLleu_37765</name>
</gene>
<dbReference type="PROSITE" id="PS50071">
    <property type="entry name" value="HOMEOBOX_2"/>
    <property type="match status" value="1"/>
</dbReference>
<dbReference type="GO" id="GO:0000981">
    <property type="term" value="F:DNA-binding transcription factor activity, RNA polymerase II-specific"/>
    <property type="evidence" value="ECO:0007669"/>
    <property type="project" value="InterPro"/>
</dbReference>
<evidence type="ECO:0000256" key="3">
    <source>
        <dbReference type="ARBA" id="ARBA00022473"/>
    </source>
</evidence>
<dbReference type="SUPFAM" id="SSF46689">
    <property type="entry name" value="Homeodomain-like"/>
    <property type="match status" value="1"/>
</dbReference>
<comment type="caution">
    <text evidence="13">The sequence shown here is derived from an EMBL/GenBank/DDBJ whole genome shotgun (WGS) entry which is preliminary data.</text>
</comment>
<evidence type="ECO:0000256" key="2">
    <source>
        <dbReference type="ARBA" id="ARBA00006503"/>
    </source>
</evidence>
<dbReference type="InterPro" id="IPR017970">
    <property type="entry name" value="Homeobox_CS"/>
</dbReference>
<protein>
    <recommendedName>
        <fullName evidence="7">Homeobox protein</fullName>
    </recommendedName>
</protein>
<accession>A0A9Q1BCK8</accession>
<comment type="subcellular location">
    <subcellularLocation>
        <location evidence="1 7 8 9">Nucleus</location>
    </subcellularLocation>
</comment>
<dbReference type="PIRSF" id="PIRSF000563">
    <property type="entry name" value="Homeobox_protein_Pitx/Unc30"/>
    <property type="match status" value="1"/>
</dbReference>
<dbReference type="PANTHER" id="PTHR45882:SF3">
    <property type="entry name" value="PITUITARY HOMEOBOX HOMOLOG PTX1"/>
    <property type="match status" value="1"/>
</dbReference>
<keyword evidence="3 7" id="KW-0217">Developmental protein</keyword>
<evidence type="ECO:0000256" key="6">
    <source>
        <dbReference type="ARBA" id="ARBA00023242"/>
    </source>
</evidence>
<evidence type="ECO:0000259" key="11">
    <source>
        <dbReference type="PROSITE" id="PS50071"/>
    </source>
</evidence>
<dbReference type="CDD" id="cd00086">
    <property type="entry name" value="homeodomain"/>
    <property type="match status" value="1"/>
</dbReference>
<dbReference type="InterPro" id="IPR001356">
    <property type="entry name" value="HD"/>
</dbReference>
<dbReference type="GO" id="GO:0005634">
    <property type="term" value="C:nucleus"/>
    <property type="evidence" value="ECO:0007669"/>
    <property type="project" value="UniProtKB-SubCell"/>
</dbReference>
<evidence type="ECO:0000256" key="8">
    <source>
        <dbReference type="PROSITE-ProRule" id="PRU00108"/>
    </source>
</evidence>
<evidence type="ECO:0000256" key="1">
    <source>
        <dbReference type="ARBA" id="ARBA00004123"/>
    </source>
</evidence>